<gene>
    <name evidence="1" type="ORF">O9K51_05877</name>
</gene>
<dbReference type="PANTHER" id="PTHR47256:SF1">
    <property type="entry name" value="ZN(II)2CYS6 TRANSCRIPTION FACTOR (EUROFUNG)"/>
    <property type="match status" value="1"/>
</dbReference>
<evidence type="ECO:0000313" key="2">
    <source>
        <dbReference type="Proteomes" id="UP001163105"/>
    </source>
</evidence>
<dbReference type="AlphaFoldDB" id="A0AB34FW96"/>
<sequence>MFNAEPATHSHGIDPPSLCDERLQNLDIRLWTTVNIDSTTAARCISLYLETDHPLLGHFDPELFLSHLTTGQTEYCSALLVNALLYWASQMYSAVEPQTDDLAMRFCAEAERLWKEECVNDSVVNIAAAQFLSLGYLGHGRDHSVLHYLGQASNMGRRMGLFDSGPAANNPCLTFDGLTVAESRARLYAAWGFISRLMSLFYHQPGLNCPKSPPSLPIPGGEHLDDQQESEFAQAQAVPLLPFMGKTFAFLCQFWRIVREISLVYHQDGTSPVDGHHSLRFAEFKFRELLAWSNGLPSHLLRGDHKPHHVQILHLWFHAAVLELFRPCAQGGLAARRRLRTFTSTSSTPEAVCNASVEQLKHLILNFRLNYKSSTYTILWHTAMIYVANALLHSSKMDGWFSYFLLCVYGYERLRRSWRVTEAIAKGLLAMTLRSGDISNQTARHILQDLERKKVSEMPEPVSAQFPIDLDLALSDPISATAESLAGQFEETILLDDYTHEFDNDNDNDNGESSST</sequence>
<dbReference type="EMBL" id="JAQHRD010000004">
    <property type="protein sequence ID" value="KAJ6442320.1"/>
    <property type="molecule type" value="Genomic_DNA"/>
</dbReference>
<proteinExistence type="predicted"/>
<dbReference type="CDD" id="cd12148">
    <property type="entry name" value="fungal_TF_MHR"/>
    <property type="match status" value="1"/>
</dbReference>
<dbReference type="PANTHER" id="PTHR47256">
    <property type="entry name" value="ZN(II)2CYS6 TRANSCRIPTION FACTOR (EUROFUNG)-RELATED"/>
    <property type="match status" value="1"/>
</dbReference>
<protein>
    <submittedName>
        <fullName evidence="1">N-terminal fungal transcription regulatory domain-containing protein</fullName>
    </submittedName>
</protein>
<reference evidence="1" key="1">
    <citation type="submission" date="2023-01" db="EMBL/GenBank/DDBJ databases">
        <title>The growth and conidiation of Purpureocillium lavendulum are regulated by nitrogen source and histone H3K14 acetylation.</title>
        <authorList>
            <person name="Tang P."/>
            <person name="Han J."/>
            <person name="Zhang C."/>
            <person name="Tang P."/>
            <person name="Qi F."/>
            <person name="Zhang K."/>
            <person name="Liang L."/>
        </authorList>
    </citation>
    <scope>NUCLEOTIDE SEQUENCE</scope>
    <source>
        <strain evidence="1">YMF1.00683</strain>
    </source>
</reference>
<name>A0AB34FW96_9HYPO</name>
<dbReference type="Proteomes" id="UP001163105">
    <property type="component" value="Unassembled WGS sequence"/>
</dbReference>
<evidence type="ECO:0000313" key="1">
    <source>
        <dbReference type="EMBL" id="KAJ6442320.1"/>
    </source>
</evidence>
<dbReference type="InterPro" id="IPR053187">
    <property type="entry name" value="Notoamide_regulator"/>
</dbReference>
<keyword evidence="2" id="KW-1185">Reference proteome</keyword>
<comment type="caution">
    <text evidence="1">The sequence shown here is derived from an EMBL/GenBank/DDBJ whole genome shotgun (WGS) entry which is preliminary data.</text>
</comment>
<organism evidence="1 2">
    <name type="scientific">Purpureocillium lavendulum</name>
    <dbReference type="NCBI Taxonomy" id="1247861"/>
    <lineage>
        <taxon>Eukaryota</taxon>
        <taxon>Fungi</taxon>
        <taxon>Dikarya</taxon>
        <taxon>Ascomycota</taxon>
        <taxon>Pezizomycotina</taxon>
        <taxon>Sordariomycetes</taxon>
        <taxon>Hypocreomycetidae</taxon>
        <taxon>Hypocreales</taxon>
        <taxon>Ophiocordycipitaceae</taxon>
        <taxon>Purpureocillium</taxon>
    </lineage>
</organism>
<accession>A0AB34FW96</accession>